<dbReference type="RefSeq" id="XP_022158134.1">
    <property type="nucleotide sequence ID" value="XM_022302442.1"/>
</dbReference>
<evidence type="ECO:0000259" key="2">
    <source>
        <dbReference type="Pfam" id="PF13968"/>
    </source>
</evidence>
<evidence type="ECO:0000256" key="1">
    <source>
        <dbReference type="SAM" id="Phobius"/>
    </source>
</evidence>
<feature type="transmembrane region" description="Helical" evidence="1">
    <location>
        <begin position="172"/>
        <end position="193"/>
    </location>
</feature>
<dbReference type="Pfam" id="PF13968">
    <property type="entry name" value="DUF4220"/>
    <property type="match status" value="2"/>
</dbReference>
<dbReference type="OrthoDB" id="1689146at2759"/>
<evidence type="ECO:0000313" key="3">
    <source>
        <dbReference type="Proteomes" id="UP000504603"/>
    </source>
</evidence>
<keyword evidence="1" id="KW-0812">Transmembrane</keyword>
<reference evidence="4" key="1">
    <citation type="submission" date="2025-08" db="UniProtKB">
        <authorList>
            <consortium name="RefSeq"/>
        </authorList>
    </citation>
    <scope>IDENTIFICATION</scope>
    <source>
        <strain evidence="4">OHB3-1</strain>
    </source>
</reference>
<evidence type="ECO:0000313" key="4">
    <source>
        <dbReference type="RefSeq" id="XP_022158134.1"/>
    </source>
</evidence>
<protein>
    <submittedName>
        <fullName evidence="4">Uncharacterized protein LOC111024693</fullName>
    </submittedName>
</protein>
<feature type="transmembrane region" description="Helical" evidence="1">
    <location>
        <begin position="199"/>
        <end position="219"/>
    </location>
</feature>
<gene>
    <name evidence="4" type="primary">LOC111024693</name>
</gene>
<keyword evidence="3" id="KW-1185">Reference proteome</keyword>
<dbReference type="InterPro" id="IPR025315">
    <property type="entry name" value="DUF4220"/>
</dbReference>
<keyword evidence="1" id="KW-1133">Transmembrane helix</keyword>
<feature type="domain" description="DUF4220" evidence="2">
    <location>
        <begin position="14"/>
        <end position="69"/>
    </location>
</feature>
<feature type="domain" description="DUF4220" evidence="2">
    <location>
        <begin position="97"/>
        <end position="273"/>
    </location>
</feature>
<dbReference type="AlphaFoldDB" id="A0A6J1DYH9"/>
<dbReference type="KEGG" id="mcha:111024693"/>
<organism evidence="3 4">
    <name type="scientific">Momordica charantia</name>
    <name type="common">Bitter gourd</name>
    <name type="synonym">Balsam pear</name>
    <dbReference type="NCBI Taxonomy" id="3673"/>
    <lineage>
        <taxon>Eukaryota</taxon>
        <taxon>Viridiplantae</taxon>
        <taxon>Streptophyta</taxon>
        <taxon>Embryophyta</taxon>
        <taxon>Tracheophyta</taxon>
        <taxon>Spermatophyta</taxon>
        <taxon>Magnoliopsida</taxon>
        <taxon>eudicotyledons</taxon>
        <taxon>Gunneridae</taxon>
        <taxon>Pentapetalae</taxon>
        <taxon>rosids</taxon>
        <taxon>fabids</taxon>
        <taxon>Cucurbitales</taxon>
        <taxon>Cucurbitaceae</taxon>
        <taxon>Momordiceae</taxon>
        <taxon>Momordica</taxon>
    </lineage>
</organism>
<accession>A0A6J1DYH9</accession>
<keyword evidence="1" id="KW-0472">Membrane</keyword>
<proteinExistence type="predicted"/>
<dbReference type="GeneID" id="111024693"/>
<sequence length="443" mass="51887">MTIDIGYTERNTLTQIQALLAPLMLMQIGSADTITAYSIEDNDLGVRQVFSMMMQVVIMFYILGRSWTDFKSNSGFTYADFFQYDEAVKFLERLEGGNELPDAKLILRAYCRFCWLKPHLENWHPSPTSNVDLQKLSIEDCEYEEVFRITDSELGFMYDVLYTKAPVVYPGLVLRFISFISLITTLCGFSVLFKDGFVYNIGAGMIHYVLITCVILEVYQILKLPFSDWAIVQMIRHYETFPILWPLLRSLAPTSATWIRWSNKMGQFNLIDFCLCKNQNFSRIKILRHWGLDMKLRKQLNLGQIEVHPKVKELVVKELREVEKIRKQDKDEFTKGGEWTIQRYQKELELNEGSRLIQRLTTTITKRPFDKNIVIWFITTNIFSNHPDYEDTTEASQMAAIMRISDYMMYLLAVRSHVLSTTTADILFQYCSKTLQMWLTRQK</sequence>
<dbReference type="PANTHER" id="PTHR31325">
    <property type="entry name" value="OS01G0798800 PROTEIN-RELATED"/>
    <property type="match status" value="1"/>
</dbReference>
<dbReference type="Proteomes" id="UP000504603">
    <property type="component" value="Unplaced"/>
</dbReference>
<name>A0A6J1DYH9_MOMCH</name>